<evidence type="ECO:0000313" key="4">
    <source>
        <dbReference type="Proteomes" id="UP001500804"/>
    </source>
</evidence>
<dbReference type="EMBL" id="BAABJO010000026">
    <property type="protein sequence ID" value="GAA5132973.1"/>
    <property type="molecule type" value="Genomic_DNA"/>
</dbReference>
<accession>A0ABP9NVW8</accession>
<dbReference type="RefSeq" id="WP_345609244.1">
    <property type="nucleotide sequence ID" value="NZ_BAABJO010000026.1"/>
</dbReference>
<evidence type="ECO:0000259" key="2">
    <source>
        <dbReference type="Pfam" id="PF12850"/>
    </source>
</evidence>
<dbReference type="Gene3D" id="3.60.21.10">
    <property type="match status" value="1"/>
</dbReference>
<name>A0ABP9NVW8_9PSEU</name>
<protein>
    <submittedName>
        <fullName evidence="3">Metallophosphoesterase family protein</fullName>
    </submittedName>
</protein>
<dbReference type="SUPFAM" id="SSF56300">
    <property type="entry name" value="Metallo-dependent phosphatases"/>
    <property type="match status" value="1"/>
</dbReference>
<dbReference type="InterPro" id="IPR050126">
    <property type="entry name" value="Ap4A_hydrolase"/>
</dbReference>
<comment type="similarity">
    <text evidence="1">Belongs to the metallophosphoesterase superfamily. YfcE family.</text>
</comment>
<dbReference type="PANTHER" id="PTHR42850">
    <property type="entry name" value="METALLOPHOSPHOESTERASE"/>
    <property type="match status" value="1"/>
</dbReference>
<sequence>MRIGLLSDVHANLFALRAAITRLRAEGVDAWVCAGDLVGYGPHPNECVETVAELEPTCVAGNHELMLLGSLPVTRAGWLARRTIAWTRGAVRPDVRSYLAALPLTTTVAGIALAHGSPDDPEEYVRTDERAAALLRSLPGGRLLVLGHTHRHWLAGAHAGTVFPADAPPGSAALPLAPDERYLVNPGSVGQSRERERVPRARFALLDLDRARVHFFADPYDAAATRAALRARRLPTDTLHLRPGRVATAARRARRVLHQASAGRR</sequence>
<dbReference type="PIRSF" id="PIRSF000883">
    <property type="entry name" value="Pesterase_MJ0912"/>
    <property type="match status" value="1"/>
</dbReference>
<evidence type="ECO:0000256" key="1">
    <source>
        <dbReference type="ARBA" id="ARBA00008950"/>
    </source>
</evidence>
<dbReference type="Proteomes" id="UP001500804">
    <property type="component" value="Unassembled WGS sequence"/>
</dbReference>
<reference evidence="4" key="1">
    <citation type="journal article" date="2019" name="Int. J. Syst. Evol. Microbiol.">
        <title>The Global Catalogue of Microorganisms (GCM) 10K type strain sequencing project: providing services to taxonomists for standard genome sequencing and annotation.</title>
        <authorList>
            <consortium name="The Broad Institute Genomics Platform"/>
            <consortium name="The Broad Institute Genome Sequencing Center for Infectious Disease"/>
            <person name="Wu L."/>
            <person name="Ma J."/>
        </authorList>
    </citation>
    <scope>NUCLEOTIDE SEQUENCE [LARGE SCALE GENOMIC DNA]</scope>
    <source>
        <strain evidence="4">JCM 18302</strain>
    </source>
</reference>
<keyword evidence="4" id="KW-1185">Reference proteome</keyword>
<dbReference type="Pfam" id="PF12850">
    <property type="entry name" value="Metallophos_2"/>
    <property type="match status" value="1"/>
</dbReference>
<proteinExistence type="inferred from homology"/>
<gene>
    <name evidence="3" type="ORF">GCM10023320_58460</name>
</gene>
<dbReference type="InterPro" id="IPR029052">
    <property type="entry name" value="Metallo-depent_PP-like"/>
</dbReference>
<dbReference type="InterPro" id="IPR011152">
    <property type="entry name" value="Pesterase_MJ0912"/>
</dbReference>
<dbReference type="InterPro" id="IPR024654">
    <property type="entry name" value="Calcineurin-like_PHP_lpxH"/>
</dbReference>
<feature type="domain" description="Calcineurin-like phosphoesterase" evidence="2">
    <location>
        <begin position="1"/>
        <end position="209"/>
    </location>
</feature>
<organism evidence="3 4">
    <name type="scientific">Pseudonocardia adelaidensis</name>
    <dbReference type="NCBI Taxonomy" id="648754"/>
    <lineage>
        <taxon>Bacteria</taxon>
        <taxon>Bacillati</taxon>
        <taxon>Actinomycetota</taxon>
        <taxon>Actinomycetes</taxon>
        <taxon>Pseudonocardiales</taxon>
        <taxon>Pseudonocardiaceae</taxon>
        <taxon>Pseudonocardia</taxon>
    </lineage>
</organism>
<dbReference type="PANTHER" id="PTHR42850:SF2">
    <property type="entry name" value="BLL5683 PROTEIN"/>
    <property type="match status" value="1"/>
</dbReference>
<evidence type="ECO:0000313" key="3">
    <source>
        <dbReference type="EMBL" id="GAA5132973.1"/>
    </source>
</evidence>
<dbReference type="CDD" id="cd00838">
    <property type="entry name" value="MPP_superfamily"/>
    <property type="match status" value="1"/>
</dbReference>
<comment type="caution">
    <text evidence="3">The sequence shown here is derived from an EMBL/GenBank/DDBJ whole genome shotgun (WGS) entry which is preliminary data.</text>
</comment>